<organism evidence="1 2">
    <name type="scientific">Nocardia callitridis</name>
    <dbReference type="NCBI Taxonomy" id="648753"/>
    <lineage>
        <taxon>Bacteria</taxon>
        <taxon>Bacillati</taxon>
        <taxon>Actinomycetota</taxon>
        <taxon>Actinomycetes</taxon>
        <taxon>Mycobacteriales</taxon>
        <taxon>Nocardiaceae</taxon>
        <taxon>Nocardia</taxon>
    </lineage>
</organism>
<dbReference type="RefSeq" id="WP_345493050.1">
    <property type="nucleotide sequence ID" value="NZ_BAABJM010000001.1"/>
</dbReference>
<gene>
    <name evidence="1" type="ORF">GCM10023318_02090</name>
</gene>
<proteinExistence type="predicted"/>
<keyword evidence="2" id="KW-1185">Reference proteome</keyword>
<evidence type="ECO:0008006" key="3">
    <source>
        <dbReference type="Google" id="ProtNLM"/>
    </source>
</evidence>
<evidence type="ECO:0000313" key="1">
    <source>
        <dbReference type="EMBL" id="GAA5042193.1"/>
    </source>
</evidence>
<dbReference type="Proteomes" id="UP001500603">
    <property type="component" value="Unassembled WGS sequence"/>
</dbReference>
<protein>
    <recommendedName>
        <fullName evidence="3">Ribbon-helix-helix protein CopG domain-containing protein</fullName>
    </recommendedName>
</protein>
<name>A0ABP9JT93_9NOCA</name>
<reference evidence="2" key="1">
    <citation type="journal article" date="2019" name="Int. J. Syst. Evol. Microbiol.">
        <title>The Global Catalogue of Microorganisms (GCM) 10K type strain sequencing project: providing services to taxonomists for standard genome sequencing and annotation.</title>
        <authorList>
            <consortium name="The Broad Institute Genomics Platform"/>
            <consortium name="The Broad Institute Genome Sequencing Center for Infectious Disease"/>
            <person name="Wu L."/>
            <person name="Ma J."/>
        </authorList>
    </citation>
    <scope>NUCLEOTIDE SEQUENCE [LARGE SCALE GENOMIC DNA]</scope>
    <source>
        <strain evidence="2">JCM 18298</strain>
    </source>
</reference>
<comment type="caution">
    <text evidence="1">The sequence shown here is derived from an EMBL/GenBank/DDBJ whole genome shotgun (WGS) entry which is preliminary data.</text>
</comment>
<evidence type="ECO:0000313" key="2">
    <source>
        <dbReference type="Proteomes" id="UP001500603"/>
    </source>
</evidence>
<dbReference type="EMBL" id="BAABJM010000001">
    <property type="protein sequence ID" value="GAA5042193.1"/>
    <property type="molecule type" value="Genomic_DNA"/>
</dbReference>
<sequence>MTLIKTLAHVDADDLATSKEAAVRDDVSEAAILRDAIRLAAARVRRQSEPLQPRRFASGDPTLAERVGISIDEV</sequence>
<accession>A0ABP9JT93</accession>